<accession>A0A225M1R7</accession>
<reference evidence="2" key="1">
    <citation type="submission" date="2017-06" db="EMBL/GenBank/DDBJ databases">
        <title>Herbaspirillum phytohormonus sp. nov., isolated from the root nodule of Robinia pseudoacacia in lead-zinc mine.</title>
        <authorList>
            <person name="Fan M."/>
            <person name="Lin Y."/>
        </authorList>
    </citation>
    <scope>NUCLEOTIDE SEQUENCE [LARGE SCALE GENOMIC DNA]</scope>
    <source>
        <strain evidence="2">SC-089</strain>
    </source>
</reference>
<comment type="caution">
    <text evidence="1">The sequence shown here is derived from an EMBL/GenBank/DDBJ whole genome shotgun (WGS) entry which is preliminary data.</text>
</comment>
<dbReference type="Proteomes" id="UP000214603">
    <property type="component" value="Unassembled WGS sequence"/>
</dbReference>
<dbReference type="AlphaFoldDB" id="A0A225M1R7"/>
<evidence type="ECO:0000313" key="2">
    <source>
        <dbReference type="Proteomes" id="UP000214603"/>
    </source>
</evidence>
<evidence type="ECO:0000313" key="1">
    <source>
        <dbReference type="EMBL" id="OWT55284.1"/>
    </source>
</evidence>
<name>A0A225M1R7_9BURK</name>
<dbReference type="EMBL" id="NJIH01000013">
    <property type="protein sequence ID" value="OWT55284.1"/>
    <property type="molecule type" value="Genomic_DNA"/>
</dbReference>
<protein>
    <submittedName>
        <fullName evidence="1">Uncharacterized protein</fullName>
    </submittedName>
</protein>
<sequence length="433" mass="44812">MGSFAAGLVNGFITGKKMRAEQELHDLQVAKLKKDQAMQDELQATSQPVKPVQTYVVTTPDGSSQTYVDKKTAQAAQQAYGGSAQMTPAFSVAGQTFTDKDQANSAAAIQNTPVMQMQRRMEIANRYGNPQLADAYGRAYSDALATGRSALYDTVAQARATGDPQAVIQAYNASLAPTGSKIALVGNGNGAMVLRTTTAAGKTFDQPVKDMGAFFDMAENAAMSSSANAVALHQLAQRKAIADAQIATTQRGQDLAHSAAMANVGVAQQGLTLRGKQFDLQQQQFDWTKTHPQGAQPRTISGVDKNGNTVLSTVYGIPNGDGTYGVGYAPPVTVPGMSPIGAYNKDPLTAMIAAQIVAKNKGAAPGTPSLNVTPDALKALIELNKGKGTPAPMATPSAAPAAGALGSTPSSGYVIPANAPPDASSQYGLNMGM</sequence>
<organism evidence="1 2">
    <name type="scientific">Candidimonas nitroreducens</name>
    <dbReference type="NCBI Taxonomy" id="683354"/>
    <lineage>
        <taxon>Bacteria</taxon>
        <taxon>Pseudomonadati</taxon>
        <taxon>Pseudomonadota</taxon>
        <taxon>Betaproteobacteria</taxon>
        <taxon>Burkholderiales</taxon>
        <taxon>Alcaligenaceae</taxon>
        <taxon>Candidimonas</taxon>
    </lineage>
</organism>
<gene>
    <name evidence="1" type="ORF">CEY11_21480</name>
</gene>
<proteinExistence type="predicted"/>
<keyword evidence="2" id="KW-1185">Reference proteome</keyword>